<keyword evidence="2 7" id="KW-0812">Transmembrane</keyword>
<feature type="transmembrane region" description="Helical" evidence="7">
    <location>
        <begin position="179"/>
        <end position="201"/>
    </location>
</feature>
<evidence type="ECO:0000256" key="2">
    <source>
        <dbReference type="ARBA" id="ARBA00022692"/>
    </source>
</evidence>
<comment type="caution">
    <text evidence="9">The sequence shown here is derived from an EMBL/GenBank/DDBJ whole genome shotgun (WGS) entry which is preliminary data.</text>
</comment>
<keyword evidence="4 7" id="KW-0472">Membrane</keyword>
<feature type="transmembrane region" description="Helical" evidence="7">
    <location>
        <begin position="233"/>
        <end position="254"/>
    </location>
</feature>
<dbReference type="GeneID" id="92077510"/>
<dbReference type="PANTHER" id="PTHR33048">
    <property type="entry name" value="PTH11-LIKE INTEGRAL MEMBRANE PROTEIN (AFU_ORTHOLOGUE AFUA_5G11245)"/>
    <property type="match status" value="1"/>
</dbReference>
<dbReference type="InterPro" id="IPR049326">
    <property type="entry name" value="Rhodopsin_dom_fungi"/>
</dbReference>
<dbReference type="EMBL" id="JAQQWE010000005">
    <property type="protein sequence ID" value="KAK7952498.1"/>
    <property type="molecule type" value="Genomic_DNA"/>
</dbReference>
<dbReference type="PANTHER" id="PTHR33048:SF129">
    <property type="entry name" value="INTEGRAL MEMBRANE PROTEIN-RELATED"/>
    <property type="match status" value="1"/>
</dbReference>
<evidence type="ECO:0000256" key="5">
    <source>
        <dbReference type="ARBA" id="ARBA00038359"/>
    </source>
</evidence>
<evidence type="ECO:0000259" key="8">
    <source>
        <dbReference type="Pfam" id="PF20684"/>
    </source>
</evidence>
<protein>
    <recommendedName>
        <fullName evidence="8">Rhodopsin domain-containing protein</fullName>
    </recommendedName>
</protein>
<feature type="transmembrane region" description="Helical" evidence="7">
    <location>
        <begin position="149"/>
        <end position="167"/>
    </location>
</feature>
<feature type="domain" description="Rhodopsin" evidence="8">
    <location>
        <begin position="84"/>
        <end position="323"/>
    </location>
</feature>
<dbReference type="InterPro" id="IPR052337">
    <property type="entry name" value="SAT4-like"/>
</dbReference>
<evidence type="ECO:0000256" key="3">
    <source>
        <dbReference type="ARBA" id="ARBA00022989"/>
    </source>
</evidence>
<comment type="similarity">
    <text evidence="5">Belongs to the SAT4 family.</text>
</comment>
<keyword evidence="3 7" id="KW-1133">Transmembrane helix</keyword>
<accession>A0ABR1QET2</accession>
<gene>
    <name evidence="9" type="ORF">PG986_008226</name>
</gene>
<evidence type="ECO:0000256" key="6">
    <source>
        <dbReference type="SAM" id="MobiDB-lite"/>
    </source>
</evidence>
<dbReference type="Pfam" id="PF20684">
    <property type="entry name" value="Fung_rhodopsin"/>
    <property type="match status" value="1"/>
</dbReference>
<feature type="transmembrane region" description="Helical" evidence="7">
    <location>
        <begin position="300"/>
        <end position="324"/>
    </location>
</feature>
<reference evidence="9 10" key="1">
    <citation type="submission" date="2023-01" db="EMBL/GenBank/DDBJ databases">
        <title>Analysis of 21 Apiospora genomes using comparative genomics revels a genus with tremendous synthesis potential of carbohydrate active enzymes and secondary metabolites.</title>
        <authorList>
            <person name="Sorensen T."/>
        </authorList>
    </citation>
    <scope>NUCLEOTIDE SEQUENCE [LARGE SCALE GENOMIC DNA]</scope>
    <source>
        <strain evidence="9 10">CBS 24483</strain>
    </source>
</reference>
<sequence length="472" mass="52399">MSLPAFQDDGPSAFVGQPPNTERDYYIVRGFLRAARMGNVDPTLGYTRAAQPPYAGYEYGSKQPGIITGLIIIIVAISVVTVSRLALRVSMSQMRFGADDWATIAAAAFGLTYTICQLKMVLRGGGKHIWDNTYEDYNEFVYYGTIDKWMFFITVGFVKLSLALFIRRLSKNISVFWRWFCDFFIFTLVVYIGLAVFWNVLSCAPFQSQWDQLYSGQLEKPPVCYHVGIQGKFFNITHVVQGVLLLSSPVIILWRVRMDRAKKARLFIIWASGGIAVLCGLMRLIRADFTSDLTWDYAELLIWTSLDVAIGIITINLPILDAWLAGAWRDAVTRVGGRGRSERSGGGHGNGSYNNIRDGHYAKSGSSRLYGHGTTIKTGRDDDEEMGTTISSTQKHKYSESVEEILNPLNDDLGGDTGGAGGAGGPVEMKIFTTHEFNVRYSAASPSLLEEAEGKPVKGYDKRFVTGLEDNH</sequence>
<evidence type="ECO:0000256" key="1">
    <source>
        <dbReference type="ARBA" id="ARBA00004141"/>
    </source>
</evidence>
<evidence type="ECO:0000256" key="4">
    <source>
        <dbReference type="ARBA" id="ARBA00023136"/>
    </source>
</evidence>
<keyword evidence="10" id="KW-1185">Reference proteome</keyword>
<feature type="transmembrane region" description="Helical" evidence="7">
    <location>
        <begin position="66"/>
        <end position="89"/>
    </location>
</feature>
<evidence type="ECO:0000256" key="7">
    <source>
        <dbReference type="SAM" id="Phobius"/>
    </source>
</evidence>
<feature type="transmembrane region" description="Helical" evidence="7">
    <location>
        <begin position="101"/>
        <end position="122"/>
    </location>
</feature>
<organism evidence="9 10">
    <name type="scientific">Apiospora aurea</name>
    <dbReference type="NCBI Taxonomy" id="335848"/>
    <lineage>
        <taxon>Eukaryota</taxon>
        <taxon>Fungi</taxon>
        <taxon>Dikarya</taxon>
        <taxon>Ascomycota</taxon>
        <taxon>Pezizomycotina</taxon>
        <taxon>Sordariomycetes</taxon>
        <taxon>Xylariomycetidae</taxon>
        <taxon>Amphisphaeriales</taxon>
        <taxon>Apiosporaceae</taxon>
        <taxon>Apiospora</taxon>
    </lineage>
</organism>
<name>A0ABR1QET2_9PEZI</name>
<comment type="subcellular location">
    <subcellularLocation>
        <location evidence="1">Membrane</location>
        <topology evidence="1">Multi-pass membrane protein</topology>
    </subcellularLocation>
</comment>
<evidence type="ECO:0000313" key="9">
    <source>
        <dbReference type="EMBL" id="KAK7952498.1"/>
    </source>
</evidence>
<proteinExistence type="inferred from homology"/>
<feature type="region of interest" description="Disordered" evidence="6">
    <location>
        <begin position="337"/>
        <end position="400"/>
    </location>
</feature>
<dbReference type="Proteomes" id="UP001391051">
    <property type="component" value="Unassembled WGS sequence"/>
</dbReference>
<evidence type="ECO:0000313" key="10">
    <source>
        <dbReference type="Proteomes" id="UP001391051"/>
    </source>
</evidence>
<feature type="transmembrane region" description="Helical" evidence="7">
    <location>
        <begin position="266"/>
        <end position="285"/>
    </location>
</feature>
<dbReference type="RefSeq" id="XP_066700560.1">
    <property type="nucleotide sequence ID" value="XM_066844448.1"/>
</dbReference>